<proteinExistence type="predicted"/>
<accession>A0A151AUI5</accession>
<evidence type="ECO:0000256" key="1">
    <source>
        <dbReference type="SAM" id="Phobius"/>
    </source>
</evidence>
<sequence length="242" mass="27260">MDITFLFLIISLFLLSVVLNFLTSRSSLAKETLNTKETMKTTLSKLGVNGIDCIKFLQSIIPHKPFKLVKKERSVGARFVIINRRLEFGKSLENNTAESIIDGSHEFAHTLQSQGYWVLLSVLKIGTIIPLVALVPAIFIWGLSSHTITIAFICFIMSTAGSIPQEVNAVISSLFLSKIYLMHKKLDEESIKEFLAFAERKIKITATWYILMEMAIILRLTIAFIIVSILVKWILLKSISLP</sequence>
<gene>
    <name evidence="2" type="ORF">MOMUL_24000</name>
</gene>
<protein>
    <submittedName>
        <fullName evidence="2">Uncharacterized protein</fullName>
    </submittedName>
</protein>
<feature type="transmembrane region" description="Helical" evidence="1">
    <location>
        <begin position="6"/>
        <end position="23"/>
    </location>
</feature>
<keyword evidence="1" id="KW-0812">Transmembrane</keyword>
<name>A0A151AUI5_9FIRM</name>
<dbReference type="RefSeq" id="WP_062285157.1">
    <property type="nucleotide sequence ID" value="NZ_LTBC01000012.1"/>
</dbReference>
<organism evidence="2 3">
    <name type="scientific">Moorella mulderi DSM 14980</name>
    <dbReference type="NCBI Taxonomy" id="1122241"/>
    <lineage>
        <taxon>Bacteria</taxon>
        <taxon>Bacillati</taxon>
        <taxon>Bacillota</taxon>
        <taxon>Clostridia</taxon>
        <taxon>Neomoorellales</taxon>
        <taxon>Neomoorellaceae</taxon>
        <taxon>Neomoorella</taxon>
    </lineage>
</organism>
<evidence type="ECO:0000313" key="2">
    <source>
        <dbReference type="EMBL" id="KYH31329.1"/>
    </source>
</evidence>
<feature type="transmembrane region" description="Helical" evidence="1">
    <location>
        <begin position="116"/>
        <end position="142"/>
    </location>
</feature>
<keyword evidence="3" id="KW-1185">Reference proteome</keyword>
<keyword evidence="1" id="KW-0472">Membrane</keyword>
<evidence type="ECO:0000313" key="3">
    <source>
        <dbReference type="Proteomes" id="UP000075670"/>
    </source>
</evidence>
<comment type="caution">
    <text evidence="2">The sequence shown here is derived from an EMBL/GenBank/DDBJ whole genome shotgun (WGS) entry which is preliminary data.</text>
</comment>
<feature type="transmembrane region" description="Helical" evidence="1">
    <location>
        <begin position="148"/>
        <end position="176"/>
    </location>
</feature>
<dbReference type="Proteomes" id="UP000075670">
    <property type="component" value="Unassembled WGS sequence"/>
</dbReference>
<dbReference type="PATRIC" id="fig|1122241.3.peg.2555"/>
<keyword evidence="1" id="KW-1133">Transmembrane helix</keyword>
<dbReference type="EMBL" id="LTBC01000012">
    <property type="protein sequence ID" value="KYH31329.1"/>
    <property type="molecule type" value="Genomic_DNA"/>
</dbReference>
<dbReference type="AlphaFoldDB" id="A0A151AUI5"/>
<feature type="transmembrane region" description="Helical" evidence="1">
    <location>
        <begin position="208"/>
        <end position="235"/>
    </location>
</feature>
<reference evidence="2 3" key="1">
    <citation type="submission" date="2016-02" db="EMBL/GenBank/DDBJ databases">
        <title>Genome sequence of Moorella mulderi DSM 14980.</title>
        <authorList>
            <person name="Poehlein A."/>
            <person name="Daniel R."/>
        </authorList>
    </citation>
    <scope>NUCLEOTIDE SEQUENCE [LARGE SCALE GENOMIC DNA]</scope>
    <source>
        <strain evidence="2 3">DSM 14980</strain>
    </source>
</reference>